<keyword evidence="2" id="KW-0863">Zinc-finger</keyword>
<evidence type="ECO:0000256" key="4">
    <source>
        <dbReference type="SAM" id="MobiDB-lite"/>
    </source>
</evidence>
<dbReference type="OrthoDB" id="2122982at2759"/>
<proteinExistence type="predicted"/>
<gene>
    <name evidence="5" type="ORF">EVG20_g7918</name>
</gene>
<sequence>MKAKERRPHVQGVAMTQKPEGQRSGNSVIVKECTALIGVCGKATFINQGPCSLRHNKADLFSLRRSGTSIAMLRKKPQHLDQKLTEAAALIDSSDPSKRKISKTERFLNKSGDLISTVSGTAAANAGLEKGASAIISTLKLESSNFVQSSKALVSALDEVAKLHPFVGAAVLVFTTAVNLLIKRRENDGKVLVLNVQMRDMMSTLLMLKRLTKPEASAEAQNEITIESRLGGRMSAMVDSMKDCSKVCDSYNKNRVVLKILTSSKWEQKFAAISKQFATHSAKLQDDLAMYSSIGINAANKSLAALSDKMDEVMATVFKTFQSAEERQIGALVASKGGPEKVAGDNAALEQLLYKQKELDDGPGKKNHAGEMTVSDLRKDMRKDVQVVLDENSRTFNQKFELQQRQIAEEMKNAVFDARDDIINAVLAGPYERVEDEDMRAIWKEMGWKGSVKARHLVLAMHDYFTEQRKMASPASEGQLSLKMATESDEWTLEYISINRIQPLIEALDDDVSSFVTIAEVNAFTRARPDGWSLPYWIAYNTIGVELSFNYYYHRINQMHLATFEASKRTLIANRKVVNDFLCSPYIAGMDQIMSGIQDSVTERSFDWDSDTLFLKFKPYIVGEEKRIRDVLESLDFNIDDESTLRLISDTSRPEKYFLPILCILLDHCLYGVEDASRIVLPKDRLSSIDESLGTLWTAISNRAESLNAIFKLQNLNSGDQMSRYCFGMYRYVLDDSTFEDSFWQQDADIVDTIGQGSDSDSDSDSDAASDADAQALEPADADELDLEADPPACGVEDKSVSACDSKPATDEFPVYRSPLSMIIPTREVGILDINSIEGVWSGRFYQDEESEPDNPFALTISLAEPDGSFVGSGTDILGDFMLKGRMDQDDGLSFTKTYTSGVFLDELHQGTINESFDEVHGQYRASNATASELFFMKRKPLVYILLRPADEEFDSNKTLALWKFALDSAMYIARIRVFTWKNIRERRDARRRFMELEFKNESFSGLDPDEEAELRHIHANTAPQDLCYWNAIVKFMGSRRILHSTGCNNCDKWPIEPTRMACLQCSSYNSADFCAGCFDNAILVEGPTKMHHSLSHNAMLLRIPIPFRYDQSVRAKARSVLSAAQDQLQSLDGQGLLSPTTPGGVKSARLPVENICVSCSKSLSPPFWCCMACEEGPALLCLDCNDDVEKEKPWLFERAPPSQAHNWSHPLVLIRPLQIETPEFSTHERLQGIEDAVDSLEGKIQVVENAIATRFQAMERLIMEIIDGTSSRNQYRVGL</sequence>
<evidence type="ECO:0000256" key="3">
    <source>
        <dbReference type="ARBA" id="ARBA00022833"/>
    </source>
</evidence>
<protein>
    <recommendedName>
        <fullName evidence="7">ZZ-type domain-containing protein</fullName>
    </recommendedName>
</protein>
<dbReference type="GO" id="GO:0008270">
    <property type="term" value="F:zinc ion binding"/>
    <property type="evidence" value="ECO:0007669"/>
    <property type="project" value="UniProtKB-KW"/>
</dbReference>
<reference evidence="5 6" key="1">
    <citation type="submission" date="2019-02" db="EMBL/GenBank/DDBJ databases">
        <title>Genome sequencing of the rare red list fungi Dentipellis fragilis.</title>
        <authorList>
            <person name="Buettner E."/>
            <person name="Kellner H."/>
        </authorList>
    </citation>
    <scope>NUCLEOTIDE SEQUENCE [LARGE SCALE GENOMIC DNA]</scope>
    <source>
        <strain evidence="5 6">DSM 105465</strain>
    </source>
</reference>
<dbReference type="Proteomes" id="UP000298327">
    <property type="component" value="Unassembled WGS sequence"/>
</dbReference>
<feature type="compositionally biased region" description="Acidic residues" evidence="4">
    <location>
        <begin position="760"/>
        <end position="770"/>
    </location>
</feature>
<keyword evidence="3" id="KW-0862">Zinc</keyword>
<keyword evidence="6" id="KW-1185">Reference proteome</keyword>
<feature type="compositionally biased region" description="Acidic residues" evidence="4">
    <location>
        <begin position="780"/>
        <end position="789"/>
    </location>
</feature>
<evidence type="ECO:0000256" key="2">
    <source>
        <dbReference type="ARBA" id="ARBA00022771"/>
    </source>
</evidence>
<feature type="region of interest" description="Disordered" evidence="4">
    <location>
        <begin position="754"/>
        <end position="808"/>
    </location>
</feature>
<keyword evidence="1" id="KW-0479">Metal-binding</keyword>
<dbReference type="SUPFAM" id="SSF57850">
    <property type="entry name" value="RING/U-box"/>
    <property type="match status" value="1"/>
</dbReference>
<evidence type="ECO:0000313" key="5">
    <source>
        <dbReference type="EMBL" id="TFY59079.1"/>
    </source>
</evidence>
<dbReference type="Gene3D" id="3.30.60.90">
    <property type="match status" value="1"/>
</dbReference>
<dbReference type="AlphaFoldDB" id="A0A4Y9YDX0"/>
<organism evidence="5 6">
    <name type="scientific">Dentipellis fragilis</name>
    <dbReference type="NCBI Taxonomy" id="205917"/>
    <lineage>
        <taxon>Eukaryota</taxon>
        <taxon>Fungi</taxon>
        <taxon>Dikarya</taxon>
        <taxon>Basidiomycota</taxon>
        <taxon>Agaricomycotina</taxon>
        <taxon>Agaricomycetes</taxon>
        <taxon>Russulales</taxon>
        <taxon>Hericiaceae</taxon>
        <taxon>Dentipellis</taxon>
    </lineage>
</organism>
<dbReference type="InterPro" id="IPR043145">
    <property type="entry name" value="Znf_ZZ_sf"/>
</dbReference>
<comment type="caution">
    <text evidence="5">The sequence shown here is derived from an EMBL/GenBank/DDBJ whole genome shotgun (WGS) entry which is preliminary data.</text>
</comment>
<evidence type="ECO:0000313" key="6">
    <source>
        <dbReference type="Proteomes" id="UP000298327"/>
    </source>
</evidence>
<dbReference type="EMBL" id="SEOQ01000641">
    <property type="protein sequence ID" value="TFY59079.1"/>
    <property type="molecule type" value="Genomic_DNA"/>
</dbReference>
<evidence type="ECO:0008006" key="7">
    <source>
        <dbReference type="Google" id="ProtNLM"/>
    </source>
</evidence>
<evidence type="ECO:0000256" key="1">
    <source>
        <dbReference type="ARBA" id="ARBA00022723"/>
    </source>
</evidence>
<name>A0A4Y9YDX0_9AGAM</name>
<feature type="region of interest" description="Disordered" evidence="4">
    <location>
        <begin position="1"/>
        <end position="25"/>
    </location>
</feature>
<accession>A0A4Y9YDX0</accession>
<dbReference type="STRING" id="205917.A0A4Y9YDX0"/>